<dbReference type="AlphaFoldDB" id="A0A5N6EKS3"/>
<dbReference type="EMBL" id="ML733452">
    <property type="protein sequence ID" value="KAB8218216.1"/>
    <property type="molecule type" value="Genomic_DNA"/>
</dbReference>
<sequence>MYKVDDVADIKRISGDLLMILVSTDRMKDHYRTLQVHSDHGVSQWQCFKESNKCTNVNLLIFILSALF</sequence>
<name>A0A5N6EKS3_9EURO</name>
<proteinExistence type="predicted"/>
<dbReference type="Proteomes" id="UP000326799">
    <property type="component" value="Unassembled WGS sequence"/>
</dbReference>
<accession>A0A5N6EKS3</accession>
<keyword evidence="2" id="KW-1185">Reference proteome</keyword>
<gene>
    <name evidence="1" type="ORF">BDV33DRAFT_175799</name>
</gene>
<evidence type="ECO:0000313" key="1">
    <source>
        <dbReference type="EMBL" id="KAB8218216.1"/>
    </source>
</evidence>
<evidence type="ECO:0000313" key="2">
    <source>
        <dbReference type="Proteomes" id="UP000326799"/>
    </source>
</evidence>
<reference evidence="1 2" key="1">
    <citation type="submission" date="2019-04" db="EMBL/GenBank/DDBJ databases">
        <title>Fungal friends and foes A comparative genomics study of 23 Aspergillus species from section Flavi.</title>
        <authorList>
            <consortium name="DOE Joint Genome Institute"/>
            <person name="Kjaerbolling I."/>
            <person name="Vesth T.C."/>
            <person name="Frisvad J.C."/>
            <person name="Nybo J.L."/>
            <person name="Theobald S."/>
            <person name="Kildgaard S."/>
            <person name="Petersen T.I."/>
            <person name="Kuo A."/>
            <person name="Sato A."/>
            <person name="Lyhne E.K."/>
            <person name="Kogle M.E."/>
            <person name="Wiebenga A."/>
            <person name="Kun R.S."/>
            <person name="Lubbers R.J."/>
            <person name="Makela M.R."/>
            <person name="Barry K."/>
            <person name="Chovatia M."/>
            <person name="Clum A."/>
            <person name="Daum C."/>
            <person name="Haridas S."/>
            <person name="He G."/>
            <person name="LaButti K."/>
            <person name="Lipzen A."/>
            <person name="Mondo S."/>
            <person name="Pangilinan J."/>
            <person name="Riley R."/>
            <person name="Salamov A."/>
            <person name="Simmons B.A."/>
            <person name="Magnuson J.K."/>
            <person name="Henrissat B."/>
            <person name="Mortensen U.H."/>
            <person name="Larsen T.O."/>
            <person name="De vries R.P."/>
            <person name="Grigoriev I.V."/>
            <person name="Machida M."/>
            <person name="Baker S.E."/>
            <person name="Andersen M.R."/>
        </authorList>
    </citation>
    <scope>NUCLEOTIDE SEQUENCE [LARGE SCALE GENOMIC DNA]</scope>
    <source>
        <strain evidence="1 2">CBS 126849</strain>
    </source>
</reference>
<protein>
    <submittedName>
        <fullName evidence="1">Uncharacterized protein</fullName>
    </submittedName>
</protein>
<organism evidence="1 2">
    <name type="scientific">Aspergillus novoparasiticus</name>
    <dbReference type="NCBI Taxonomy" id="986946"/>
    <lineage>
        <taxon>Eukaryota</taxon>
        <taxon>Fungi</taxon>
        <taxon>Dikarya</taxon>
        <taxon>Ascomycota</taxon>
        <taxon>Pezizomycotina</taxon>
        <taxon>Eurotiomycetes</taxon>
        <taxon>Eurotiomycetidae</taxon>
        <taxon>Eurotiales</taxon>
        <taxon>Aspergillaceae</taxon>
        <taxon>Aspergillus</taxon>
        <taxon>Aspergillus subgen. Circumdati</taxon>
    </lineage>
</organism>